<evidence type="ECO:0000256" key="2">
    <source>
        <dbReference type="ARBA" id="ARBA00022692"/>
    </source>
</evidence>
<evidence type="ECO:0000259" key="6">
    <source>
        <dbReference type="Pfam" id="PF06305"/>
    </source>
</evidence>
<feature type="domain" description="Lipopolysaccharide assembly protein A" evidence="6">
    <location>
        <begin position="26"/>
        <end position="75"/>
    </location>
</feature>
<gene>
    <name evidence="7" type="ORF">SAMN04489801_0249</name>
</gene>
<dbReference type="RefSeq" id="WP_083374728.1">
    <property type="nucleotide sequence ID" value="NZ_LT629796.1"/>
</dbReference>
<dbReference type="Pfam" id="PF06305">
    <property type="entry name" value="LapA_dom"/>
    <property type="match status" value="1"/>
</dbReference>
<sequence length="79" mass="9107">MRNFRRVTLVVFVLVFVLLTLTFVLENQQSISLLLLGWPLPEVPISIAIIFALLVGMLIGPLFTFLFGRARRQRQRHSI</sequence>
<evidence type="ECO:0000256" key="3">
    <source>
        <dbReference type="ARBA" id="ARBA00022989"/>
    </source>
</evidence>
<reference evidence="7 8" key="1">
    <citation type="submission" date="2016-10" db="EMBL/GenBank/DDBJ databases">
        <authorList>
            <person name="Varghese N."/>
            <person name="Submissions S."/>
        </authorList>
    </citation>
    <scope>NUCLEOTIDE SEQUENCE [LARGE SCALE GENOMIC DNA]</scope>
    <source>
        <strain evidence="7 8">LMG 21607</strain>
    </source>
</reference>
<feature type="transmembrane region" description="Helical" evidence="5">
    <location>
        <begin position="45"/>
        <end position="67"/>
    </location>
</feature>
<keyword evidence="4 5" id="KW-0472">Membrane</keyword>
<keyword evidence="3 5" id="KW-1133">Transmembrane helix</keyword>
<dbReference type="GeneID" id="46427412"/>
<keyword evidence="1" id="KW-1003">Cell membrane</keyword>
<protein>
    <recommendedName>
        <fullName evidence="6">Lipopolysaccharide assembly protein A domain-containing protein</fullName>
    </recommendedName>
</protein>
<organism evidence="7 8">
    <name type="scientific">Pseudomonas mandelii</name>
    <dbReference type="NCBI Taxonomy" id="75612"/>
    <lineage>
        <taxon>Bacteria</taxon>
        <taxon>Pseudomonadati</taxon>
        <taxon>Pseudomonadota</taxon>
        <taxon>Gammaproteobacteria</taxon>
        <taxon>Pseudomonadales</taxon>
        <taxon>Pseudomonadaceae</taxon>
        <taxon>Pseudomonas</taxon>
    </lineage>
</organism>
<dbReference type="InterPro" id="IPR010445">
    <property type="entry name" value="LapA_dom"/>
</dbReference>
<evidence type="ECO:0000313" key="7">
    <source>
        <dbReference type="EMBL" id="SDU00352.1"/>
    </source>
</evidence>
<proteinExistence type="predicted"/>
<evidence type="ECO:0000313" key="8">
    <source>
        <dbReference type="Proteomes" id="UP000182476"/>
    </source>
</evidence>
<keyword evidence="8" id="KW-1185">Reference proteome</keyword>
<evidence type="ECO:0000256" key="1">
    <source>
        <dbReference type="ARBA" id="ARBA00022475"/>
    </source>
</evidence>
<dbReference type="Proteomes" id="UP000182476">
    <property type="component" value="Chromosome I"/>
</dbReference>
<keyword evidence="2 5" id="KW-0812">Transmembrane</keyword>
<evidence type="ECO:0000256" key="4">
    <source>
        <dbReference type="ARBA" id="ARBA00023136"/>
    </source>
</evidence>
<accession>A0ABY0V9N2</accession>
<name>A0ABY0V9N2_9PSED</name>
<dbReference type="EMBL" id="LT629796">
    <property type="protein sequence ID" value="SDU00352.1"/>
    <property type="molecule type" value="Genomic_DNA"/>
</dbReference>
<feature type="transmembrane region" description="Helical" evidence="5">
    <location>
        <begin position="7"/>
        <end position="25"/>
    </location>
</feature>
<evidence type="ECO:0000256" key="5">
    <source>
        <dbReference type="SAM" id="Phobius"/>
    </source>
</evidence>